<keyword evidence="3" id="KW-1185">Reference proteome</keyword>
<dbReference type="Proteomes" id="UP001304243">
    <property type="component" value="Unassembled WGS sequence"/>
</dbReference>
<accession>A0AAN7HXD4</accession>
<gene>
    <name evidence="2" type="ORF">ATC70_004933</name>
</gene>
<evidence type="ECO:0000313" key="2">
    <source>
        <dbReference type="EMBL" id="KAK4510502.1"/>
    </source>
</evidence>
<comment type="caution">
    <text evidence="2">The sequence shown here is derived from an EMBL/GenBank/DDBJ whole genome shotgun (WGS) entry which is preliminary data.</text>
</comment>
<protein>
    <submittedName>
        <fullName evidence="2">Uncharacterized protein</fullName>
    </submittedName>
</protein>
<dbReference type="EMBL" id="JASEJX010000033">
    <property type="protein sequence ID" value="KAK4510502.1"/>
    <property type="molecule type" value="Genomic_DNA"/>
</dbReference>
<dbReference type="AlphaFoldDB" id="A0AAN7HXD4"/>
<reference evidence="2 3" key="1">
    <citation type="submission" date="2022-11" db="EMBL/GenBank/DDBJ databases">
        <title>Mucor velutinosus strain NIH1002 WGS.</title>
        <authorList>
            <person name="Subramanian P."/>
            <person name="Mullikin J.C."/>
            <person name="Segre J.A."/>
            <person name="Zelazny A.M."/>
        </authorList>
    </citation>
    <scope>NUCLEOTIDE SEQUENCE [LARGE SCALE GENOMIC DNA]</scope>
    <source>
        <strain evidence="2 3">NIH1002</strain>
    </source>
</reference>
<organism evidence="2 3">
    <name type="scientific">Mucor velutinosus</name>
    <dbReference type="NCBI Taxonomy" id="708070"/>
    <lineage>
        <taxon>Eukaryota</taxon>
        <taxon>Fungi</taxon>
        <taxon>Fungi incertae sedis</taxon>
        <taxon>Mucoromycota</taxon>
        <taxon>Mucoromycotina</taxon>
        <taxon>Mucoromycetes</taxon>
        <taxon>Mucorales</taxon>
        <taxon>Mucorineae</taxon>
        <taxon>Mucoraceae</taxon>
        <taxon>Mucor</taxon>
    </lineage>
</organism>
<sequence length="888" mass="101711">MYNRSHGSTLSNQSQSSLSPSSQQPPQRQQRQAVFSFEVEFEKHKRAIRINDMEEALHTFILLQANAAENKIFKAYIIKFSDHIDPARNTDISLFFASLPALIQSTIIEAIAASLEKKDAIRAYQALFDYIHNYSRHAYKYLIRAIKLLVLGAQALSQTESKKYIRTLVTELFPRLCKQRIVLTDSDIHPAVKSTDGKQYISIPYNLFEQYLLLGQQYYIELREWHHLSIFTHMMLDCCGYSKSSLAPIDNANSSRFQHLHQKRHYLHIDTHHQMPQLLHISIVFMLEFKAVTADFIRLSNEYYRAVCMLDDSSSHEKSCLIPICSMKSITDRGHQDVNTAIQPEYYQAPSRATADSNEQDERVNSDTINENNKRSRSPSSSSTEKRRKLMAYPYRGGEGLDSYCMGGVDNALQILSQAADCMRHAVGLWDWALKVALPENKSLDQLYGSWEKEFLRVIELYQLPFDLTNAVLLVRSDLALSSPSTSGNMAKALKLSQSICDRIEAQRQRYKNESETPPELEVPFMFAFRVLYNISVIYLLVGSIPQSTLEIAIILSVFPVPSNLDDSDFLADEADCRTITAIFQEHEFGLMRVTQQGLVVRCIKHLNVSLNNSNNRSSQTDNSMASIDSALRWDEKAGQIIVLMQFGWNYWSTRTNFWHKIVSRMREKKMFRNRVFLEYVYDTEILETFQYLHSSKHVTLDIIPPEFAMRSGYRSFGQQPTQQQSSPHLNLVSHIQFEEQNPRLIKLPSLSSITAAAAVPLPPPSLYQPSYSNTILPSMTMSPTWYSASTQKNSHVNWMSPSFYYSRPATSVMLPKKSSKEDHQVEERLPAPFITTATSTVSSPTSDVVARCLDYRIRKYAPKMTPPRMKQVLQRFLKNTLAKANDV</sequence>
<feature type="compositionally biased region" description="Low complexity" evidence="1">
    <location>
        <begin position="8"/>
        <end position="29"/>
    </location>
</feature>
<evidence type="ECO:0000313" key="3">
    <source>
        <dbReference type="Proteomes" id="UP001304243"/>
    </source>
</evidence>
<name>A0AAN7HXD4_9FUNG</name>
<feature type="region of interest" description="Disordered" evidence="1">
    <location>
        <begin position="1"/>
        <end position="29"/>
    </location>
</feature>
<evidence type="ECO:0000256" key="1">
    <source>
        <dbReference type="SAM" id="MobiDB-lite"/>
    </source>
</evidence>
<proteinExistence type="predicted"/>
<feature type="region of interest" description="Disordered" evidence="1">
    <location>
        <begin position="344"/>
        <end position="387"/>
    </location>
</feature>
<dbReference type="GeneID" id="89948619"/>
<dbReference type="RefSeq" id="XP_064677168.1">
    <property type="nucleotide sequence ID" value="XM_064824232.1"/>
</dbReference>